<accession>A0A317PRE9</accession>
<dbReference type="InterPro" id="IPR006690">
    <property type="entry name" value="OMPA-like_CS"/>
</dbReference>
<dbReference type="OrthoDB" id="9814546at2"/>
<dbReference type="AlphaFoldDB" id="A0A317PRE9"/>
<evidence type="ECO:0000256" key="3">
    <source>
        <dbReference type="ARBA" id="ARBA00023237"/>
    </source>
</evidence>
<evidence type="ECO:0000256" key="5">
    <source>
        <dbReference type="SAM" id="SignalP"/>
    </source>
</evidence>
<comment type="subcellular location">
    <subcellularLocation>
        <location evidence="1">Cell outer membrane</location>
    </subcellularLocation>
</comment>
<evidence type="ECO:0000259" key="6">
    <source>
        <dbReference type="PROSITE" id="PS51123"/>
    </source>
</evidence>
<protein>
    <submittedName>
        <fullName evidence="7">OmpA family protein</fullName>
    </submittedName>
</protein>
<dbReference type="CDD" id="cd07185">
    <property type="entry name" value="OmpA_C-like"/>
    <property type="match status" value="1"/>
</dbReference>
<keyword evidence="8" id="KW-1185">Reference proteome</keyword>
<dbReference type="PANTHER" id="PTHR30329:SF21">
    <property type="entry name" value="LIPOPROTEIN YIAD-RELATED"/>
    <property type="match status" value="1"/>
</dbReference>
<evidence type="ECO:0000313" key="8">
    <source>
        <dbReference type="Proteomes" id="UP000246352"/>
    </source>
</evidence>
<dbReference type="InterPro" id="IPR006664">
    <property type="entry name" value="OMP_bac"/>
</dbReference>
<dbReference type="PRINTS" id="PR01021">
    <property type="entry name" value="OMPADOMAIN"/>
</dbReference>
<dbReference type="InterPro" id="IPR036737">
    <property type="entry name" value="OmpA-like_sf"/>
</dbReference>
<dbReference type="RefSeq" id="WP_158284878.1">
    <property type="nucleotide sequence ID" value="NZ_QGTR01000002.1"/>
</dbReference>
<dbReference type="GO" id="GO:0009279">
    <property type="term" value="C:cell outer membrane"/>
    <property type="evidence" value="ECO:0007669"/>
    <property type="project" value="UniProtKB-SubCell"/>
</dbReference>
<comment type="caution">
    <text evidence="7">The sequence shown here is derived from an EMBL/GenBank/DDBJ whole genome shotgun (WGS) entry which is preliminary data.</text>
</comment>
<dbReference type="EMBL" id="QGTR01000002">
    <property type="protein sequence ID" value="PWW01454.1"/>
    <property type="molecule type" value="Genomic_DNA"/>
</dbReference>
<organism evidence="7 8">
    <name type="scientific">Hoeflea marina</name>
    <dbReference type="NCBI Taxonomy" id="274592"/>
    <lineage>
        <taxon>Bacteria</taxon>
        <taxon>Pseudomonadati</taxon>
        <taxon>Pseudomonadota</taxon>
        <taxon>Alphaproteobacteria</taxon>
        <taxon>Hyphomicrobiales</taxon>
        <taxon>Rhizobiaceae</taxon>
        <taxon>Hoeflea</taxon>
    </lineage>
</organism>
<evidence type="ECO:0000313" key="7">
    <source>
        <dbReference type="EMBL" id="PWW01454.1"/>
    </source>
</evidence>
<dbReference type="Proteomes" id="UP000246352">
    <property type="component" value="Unassembled WGS sequence"/>
</dbReference>
<dbReference type="PROSITE" id="PS51123">
    <property type="entry name" value="OMPA_2"/>
    <property type="match status" value="1"/>
</dbReference>
<keyword evidence="2 4" id="KW-0472">Membrane</keyword>
<evidence type="ECO:0000256" key="1">
    <source>
        <dbReference type="ARBA" id="ARBA00004442"/>
    </source>
</evidence>
<gene>
    <name evidence="7" type="ORF">DFR52_102116</name>
</gene>
<feature type="chain" id="PRO_5016333821" evidence="5">
    <location>
        <begin position="36"/>
        <end position="214"/>
    </location>
</feature>
<proteinExistence type="predicted"/>
<keyword evidence="3" id="KW-0998">Cell outer membrane</keyword>
<evidence type="ECO:0000256" key="2">
    <source>
        <dbReference type="ARBA" id="ARBA00023136"/>
    </source>
</evidence>
<keyword evidence="5" id="KW-0732">Signal</keyword>
<name>A0A317PRE9_9HYPH</name>
<dbReference type="Gene3D" id="3.30.1330.60">
    <property type="entry name" value="OmpA-like domain"/>
    <property type="match status" value="1"/>
</dbReference>
<dbReference type="SUPFAM" id="SSF103088">
    <property type="entry name" value="OmpA-like"/>
    <property type="match status" value="1"/>
</dbReference>
<evidence type="ECO:0000256" key="4">
    <source>
        <dbReference type="PROSITE-ProRule" id="PRU00473"/>
    </source>
</evidence>
<dbReference type="PANTHER" id="PTHR30329">
    <property type="entry name" value="STATOR ELEMENT OF FLAGELLAR MOTOR COMPLEX"/>
    <property type="match status" value="1"/>
</dbReference>
<dbReference type="InterPro" id="IPR050330">
    <property type="entry name" value="Bact_OuterMem_StrucFunc"/>
</dbReference>
<dbReference type="Pfam" id="PF00691">
    <property type="entry name" value="OmpA"/>
    <property type="match status" value="1"/>
</dbReference>
<feature type="domain" description="OmpA-like" evidence="6">
    <location>
        <begin position="97"/>
        <end position="214"/>
    </location>
</feature>
<reference evidence="7 8" key="1">
    <citation type="submission" date="2018-05" db="EMBL/GenBank/DDBJ databases">
        <title>Genomic Encyclopedia of Type Strains, Phase IV (KMG-IV): sequencing the most valuable type-strain genomes for metagenomic binning, comparative biology and taxonomic classification.</title>
        <authorList>
            <person name="Goeker M."/>
        </authorList>
    </citation>
    <scope>NUCLEOTIDE SEQUENCE [LARGE SCALE GENOMIC DNA]</scope>
    <source>
        <strain evidence="7 8">DSM 16791</strain>
    </source>
</reference>
<feature type="signal peptide" evidence="5">
    <location>
        <begin position="1"/>
        <end position="35"/>
    </location>
</feature>
<sequence length="214" mass="23066">MNLKSTRAGARLAPPALALSILLAGLVALPVPAGADDLTAADIVRSLKVAKKPRTRSLGKQEGGAPSYSAEEQSLIRSLPTRGLKVAMKQEIGQIIDDRKPPRLDIEIQFEFNSDAITASSIPDLNALGAALIDPSLEHARIILNGHTDAKGSNDYNLDLSERRAVAVQHYLISHFPIKDGRLIAIGFGEERLRNSHDPDAAENRRVEIVNMGS</sequence>
<dbReference type="PROSITE" id="PS01068">
    <property type="entry name" value="OMPA_1"/>
    <property type="match status" value="1"/>
</dbReference>
<dbReference type="InterPro" id="IPR006665">
    <property type="entry name" value="OmpA-like"/>
</dbReference>